<evidence type="ECO:0000313" key="2">
    <source>
        <dbReference type="Proteomes" id="UP001159363"/>
    </source>
</evidence>
<reference evidence="1 2" key="1">
    <citation type="submission" date="2023-02" db="EMBL/GenBank/DDBJ databases">
        <title>LHISI_Scaffold_Assembly.</title>
        <authorList>
            <person name="Stuart O.P."/>
            <person name="Cleave R."/>
            <person name="Magrath M.J.L."/>
            <person name="Mikheyev A.S."/>
        </authorList>
    </citation>
    <scope>NUCLEOTIDE SEQUENCE [LARGE SCALE GENOMIC DNA]</scope>
    <source>
        <strain evidence="1">Daus_M_001</strain>
        <tissue evidence="1">Leg muscle</tissue>
    </source>
</reference>
<keyword evidence="2" id="KW-1185">Reference proteome</keyword>
<accession>A0ABQ9HHT7</accession>
<evidence type="ECO:0000313" key="1">
    <source>
        <dbReference type="EMBL" id="KAJ8883892.1"/>
    </source>
</evidence>
<proteinExistence type="predicted"/>
<sequence>MRLIEVNMDQLRNERVGETGDPLENSPTNGIVRHDVGRQAKIWSDPNRLGERRASYSLSHTQCSRVCTGLRFWGTAGNQAESTMHLDNPRDPPGRRSLLLDARNARSPTGETAATAGRQHFRQPTALLQCISGQAIRCSGPHYRNYIATA</sequence>
<name>A0ABQ9HHT7_9NEOP</name>
<dbReference type="Proteomes" id="UP001159363">
    <property type="component" value="Chromosome 4"/>
</dbReference>
<organism evidence="1 2">
    <name type="scientific">Dryococelus australis</name>
    <dbReference type="NCBI Taxonomy" id="614101"/>
    <lineage>
        <taxon>Eukaryota</taxon>
        <taxon>Metazoa</taxon>
        <taxon>Ecdysozoa</taxon>
        <taxon>Arthropoda</taxon>
        <taxon>Hexapoda</taxon>
        <taxon>Insecta</taxon>
        <taxon>Pterygota</taxon>
        <taxon>Neoptera</taxon>
        <taxon>Polyneoptera</taxon>
        <taxon>Phasmatodea</taxon>
        <taxon>Verophasmatodea</taxon>
        <taxon>Anareolatae</taxon>
        <taxon>Phasmatidae</taxon>
        <taxon>Eurycanthinae</taxon>
        <taxon>Dryococelus</taxon>
    </lineage>
</organism>
<protein>
    <submittedName>
        <fullName evidence="1">Uncharacterized protein</fullName>
    </submittedName>
</protein>
<dbReference type="EMBL" id="JARBHB010000005">
    <property type="protein sequence ID" value="KAJ8883892.1"/>
    <property type="molecule type" value="Genomic_DNA"/>
</dbReference>
<gene>
    <name evidence="1" type="ORF">PR048_015747</name>
</gene>
<comment type="caution">
    <text evidence="1">The sequence shown here is derived from an EMBL/GenBank/DDBJ whole genome shotgun (WGS) entry which is preliminary data.</text>
</comment>